<evidence type="ECO:0000313" key="2">
    <source>
        <dbReference type="EMBL" id="GAA4264805.1"/>
    </source>
</evidence>
<keyword evidence="1" id="KW-0812">Transmembrane</keyword>
<evidence type="ECO:0000256" key="1">
    <source>
        <dbReference type="SAM" id="Phobius"/>
    </source>
</evidence>
<dbReference type="EMBL" id="BAABAU010000001">
    <property type="protein sequence ID" value="GAA4264805.1"/>
    <property type="molecule type" value="Genomic_DNA"/>
</dbReference>
<accession>A0ABP8DXV8</accession>
<feature type="transmembrane region" description="Helical" evidence="1">
    <location>
        <begin position="72"/>
        <end position="95"/>
    </location>
</feature>
<feature type="transmembrane region" description="Helical" evidence="1">
    <location>
        <begin position="30"/>
        <end position="51"/>
    </location>
</feature>
<name>A0ABP8DXV8_9MICO</name>
<keyword evidence="1" id="KW-1133">Transmembrane helix</keyword>
<dbReference type="Proteomes" id="UP001501594">
    <property type="component" value="Unassembled WGS sequence"/>
</dbReference>
<gene>
    <name evidence="2" type="ORF">GCM10022256_04170</name>
</gene>
<keyword evidence="1" id="KW-0472">Membrane</keyword>
<evidence type="ECO:0000313" key="3">
    <source>
        <dbReference type="Proteomes" id="UP001501594"/>
    </source>
</evidence>
<reference evidence="3" key="1">
    <citation type="journal article" date="2019" name="Int. J. Syst. Evol. Microbiol.">
        <title>The Global Catalogue of Microorganisms (GCM) 10K type strain sequencing project: providing services to taxonomists for standard genome sequencing and annotation.</title>
        <authorList>
            <consortium name="The Broad Institute Genomics Platform"/>
            <consortium name="The Broad Institute Genome Sequencing Center for Infectious Disease"/>
            <person name="Wu L."/>
            <person name="Ma J."/>
        </authorList>
    </citation>
    <scope>NUCLEOTIDE SEQUENCE [LARGE SCALE GENOMIC DNA]</scope>
    <source>
        <strain evidence="3">JCM 17442</strain>
    </source>
</reference>
<sequence length="144" mass="14788">MSLDQSSLPLVWVTVAILAGGFARTRNRSAWYWFLLVLFFGPIAAACLVIWPARPLVRDAAPAPTPSDRQAAGRTLAAGIVALVGGAAWVAAIATVASGIWPSVSVDGSTAIENLVFGGLLTLGGIALVVVASILLARSRPAVV</sequence>
<protein>
    <submittedName>
        <fullName evidence="2">Uncharacterized protein</fullName>
    </submittedName>
</protein>
<keyword evidence="3" id="KW-1185">Reference proteome</keyword>
<organism evidence="2 3">
    <name type="scientific">Frondihabitans peucedani</name>
    <dbReference type="NCBI Taxonomy" id="598626"/>
    <lineage>
        <taxon>Bacteria</taxon>
        <taxon>Bacillati</taxon>
        <taxon>Actinomycetota</taxon>
        <taxon>Actinomycetes</taxon>
        <taxon>Micrococcales</taxon>
        <taxon>Microbacteriaceae</taxon>
        <taxon>Frondihabitans</taxon>
    </lineage>
</organism>
<comment type="caution">
    <text evidence="2">The sequence shown here is derived from an EMBL/GenBank/DDBJ whole genome shotgun (WGS) entry which is preliminary data.</text>
</comment>
<dbReference type="RefSeq" id="WP_344793382.1">
    <property type="nucleotide sequence ID" value="NZ_BAABAU010000001.1"/>
</dbReference>
<proteinExistence type="predicted"/>
<feature type="transmembrane region" description="Helical" evidence="1">
    <location>
        <begin position="115"/>
        <end position="137"/>
    </location>
</feature>
<feature type="transmembrane region" description="Helical" evidence="1">
    <location>
        <begin position="7"/>
        <end position="24"/>
    </location>
</feature>